<sequence length="347" mass="40547">MNTNQNTASFSYLEDLINLQDQDYCFLDIEHNSSSRNDNETEYDLIELGLITKAGVEKAFYFKNKAHFDTFVTNFLKKKPSFYKQFQYTNRYKEEIQELLKDKIVIVWGASNDTTWLKKCFGIKNPIIDLSKLTSKEYPTKLSLSLDKAYAHLTKTFYQERTHGAFADAKAVQAIFTIIWDHVINNNLQALMQEFQLAQLTPLLAEPKAETVFDKYWHKVKPFNQTNNGSYVYIINAKVSKDSPLELEYIAYNALTNQTNHYTFSGLETDEPDYLNRFFSACQNAVVIWTKNNNIKDIEKLENHWFKLTKRYASLWVCCTKSLQLDNKLNQPETITQTLKILNHLHN</sequence>
<evidence type="ECO:0000313" key="3">
    <source>
        <dbReference type="Proteomes" id="UP001449582"/>
    </source>
</evidence>
<dbReference type="SMART" id="SM00479">
    <property type="entry name" value="EXOIII"/>
    <property type="match status" value="1"/>
</dbReference>
<name>A0ABP9UDH2_9BACT</name>
<reference evidence="2" key="1">
    <citation type="submission" date="2024-02" db="EMBL/GenBank/DDBJ databases">
        <title>Draft genome sequence of new strains in genus Ureaplasma.</title>
        <authorList>
            <person name="Nakajima Y."/>
            <person name="Segawa T."/>
        </authorList>
    </citation>
    <scope>NUCLEOTIDE SEQUENCE [LARGE SCALE GENOMIC DNA]</scope>
    <source>
        <strain evidence="2">OM1</strain>
    </source>
</reference>
<keyword evidence="3" id="KW-1185">Reference proteome</keyword>
<gene>
    <name evidence="2" type="ORF">UREOM_4900</name>
</gene>
<organism evidence="2 3">
    <name type="scientific">Ureaplasma ceti</name>
    <dbReference type="NCBI Taxonomy" id="3119530"/>
    <lineage>
        <taxon>Bacteria</taxon>
        <taxon>Bacillati</taxon>
        <taxon>Mycoplasmatota</taxon>
        <taxon>Mycoplasmoidales</taxon>
        <taxon>Mycoplasmoidaceae</taxon>
        <taxon>Ureaplasma</taxon>
    </lineage>
</organism>
<dbReference type="InterPro" id="IPR013520">
    <property type="entry name" value="Ribonucl_H"/>
</dbReference>
<accession>A0ABP9UDH2</accession>
<dbReference type="SUPFAM" id="SSF53098">
    <property type="entry name" value="Ribonuclease H-like"/>
    <property type="match status" value="1"/>
</dbReference>
<dbReference type="InterPro" id="IPR036397">
    <property type="entry name" value="RNaseH_sf"/>
</dbReference>
<dbReference type="EMBL" id="BAABQM010000003">
    <property type="protein sequence ID" value="GAA5414779.1"/>
    <property type="molecule type" value="Genomic_DNA"/>
</dbReference>
<protein>
    <recommendedName>
        <fullName evidence="1">Exonuclease domain-containing protein</fullName>
    </recommendedName>
</protein>
<evidence type="ECO:0000259" key="1">
    <source>
        <dbReference type="SMART" id="SM00479"/>
    </source>
</evidence>
<evidence type="ECO:0000313" key="2">
    <source>
        <dbReference type="EMBL" id="GAA5414779.1"/>
    </source>
</evidence>
<dbReference type="InterPro" id="IPR012337">
    <property type="entry name" value="RNaseH-like_sf"/>
</dbReference>
<comment type="caution">
    <text evidence="2">The sequence shown here is derived from an EMBL/GenBank/DDBJ whole genome shotgun (WGS) entry which is preliminary data.</text>
</comment>
<dbReference type="RefSeq" id="WP_353289940.1">
    <property type="nucleotide sequence ID" value="NZ_BAABQM010000003.1"/>
</dbReference>
<dbReference type="Proteomes" id="UP001449582">
    <property type="component" value="Unassembled WGS sequence"/>
</dbReference>
<proteinExistence type="predicted"/>
<dbReference type="Gene3D" id="3.30.420.10">
    <property type="entry name" value="Ribonuclease H-like superfamily/Ribonuclease H"/>
    <property type="match status" value="1"/>
</dbReference>
<feature type="domain" description="Exonuclease" evidence="1">
    <location>
        <begin position="23"/>
        <end position="185"/>
    </location>
</feature>